<dbReference type="STRING" id="252740.A0A423VGD8"/>
<evidence type="ECO:0000256" key="3">
    <source>
        <dbReference type="ARBA" id="ARBA00022787"/>
    </source>
</evidence>
<name>A0A423VGD8_CYTCH</name>
<keyword evidence="4 6" id="KW-0496">Mitochondrion</keyword>
<evidence type="ECO:0000256" key="2">
    <source>
        <dbReference type="ARBA" id="ARBA00022692"/>
    </source>
</evidence>
<dbReference type="GO" id="GO:0045040">
    <property type="term" value="P:protein insertion into mitochondrial outer membrane"/>
    <property type="evidence" value="ECO:0007669"/>
    <property type="project" value="UniProtKB-UniRule"/>
</dbReference>
<evidence type="ECO:0000256" key="5">
    <source>
        <dbReference type="ARBA" id="ARBA00023136"/>
    </source>
</evidence>
<dbReference type="AlphaFoldDB" id="A0A423VGD8"/>
<keyword evidence="2 6" id="KW-0812">Transmembrane</keyword>
<comment type="function">
    <text evidence="6">Component of the ERMES/MDM complex, which serves as a molecular tether to connect the endoplasmic reticulum and mitochondria. Components of this complex are involved in the control of mitochondrial shape and protein biogenesis and may function in phospholipid exchange. MDM10 is involved in the late assembly steps of the general translocase of the mitochondrial outer membrane (TOM complex). Functions in the TOM40-specific route of the assembly of outer membrane beta-barrel proteins, including the association of TOM40 with the receptor TOM22 and small TOM proteins. Can associate with the SAM(core) complex as well as the MDM12-MMM1 complex, both involved in late steps of the major beta-barrel assembly pathway, that is responsible for biogenesis of all outer membrane beta-barrel proteins. May act as a switch that shuttles between both complexes and channels precursor proteins into the TOM40-specific pathway. Plays a role in mitochondrial morphology and in the inheritance of mitochondria.</text>
</comment>
<dbReference type="Proteomes" id="UP000284375">
    <property type="component" value="Unassembled WGS sequence"/>
</dbReference>
<dbReference type="PANTHER" id="PTHR28035">
    <property type="entry name" value="MITOCHONDRIAL DISTRIBUTION AND MORPHOLOGY PROTEIN 10"/>
    <property type="match status" value="1"/>
</dbReference>
<accession>A0A423VGD8</accession>
<dbReference type="HAMAP" id="MF_03102">
    <property type="entry name" value="Mdm10"/>
    <property type="match status" value="1"/>
</dbReference>
<evidence type="ECO:0000256" key="7">
    <source>
        <dbReference type="SAM" id="MobiDB-lite"/>
    </source>
</evidence>
<dbReference type="PANTHER" id="PTHR28035:SF1">
    <property type="entry name" value="MITOCHONDRIAL DISTRIBUTION AND MORPHOLOGY PROTEIN 10"/>
    <property type="match status" value="1"/>
</dbReference>
<dbReference type="GO" id="GO:0070096">
    <property type="term" value="P:mitochondrial outer membrane translocase complex assembly"/>
    <property type="evidence" value="ECO:0007669"/>
    <property type="project" value="UniProtKB-UniRule"/>
</dbReference>
<dbReference type="GO" id="GO:0015914">
    <property type="term" value="P:phospholipid transport"/>
    <property type="evidence" value="ECO:0007669"/>
    <property type="project" value="TreeGrafter"/>
</dbReference>
<protein>
    <recommendedName>
        <fullName evidence="6">Mitochondrial distribution and morphology protein 10</fullName>
    </recommendedName>
    <alternativeName>
        <fullName evidence="6">Mitochondrial inheritance component MDM10</fullName>
    </alternativeName>
</protein>
<comment type="subcellular location">
    <subcellularLocation>
        <location evidence="6">Mitochondrion outer membrane</location>
        <topology evidence="6">Multi-pass membrane protein</topology>
    </subcellularLocation>
    <text evidence="6">The ERMES/MDM complex localizes to a few discrete foci (around 10 per single cell), that represent mitochondria-endoplasmic reticulum junctions. These foci are often found next to mtDNA nucleoids.</text>
</comment>
<comment type="similarity">
    <text evidence="6">Belongs to the MDM10 family.</text>
</comment>
<organism evidence="8 9">
    <name type="scientific">Cytospora chrysosperma</name>
    <name type="common">Cytospora canker fungus</name>
    <name type="synonym">Sphaeria chrysosperma</name>
    <dbReference type="NCBI Taxonomy" id="252740"/>
    <lineage>
        <taxon>Eukaryota</taxon>
        <taxon>Fungi</taxon>
        <taxon>Dikarya</taxon>
        <taxon>Ascomycota</taxon>
        <taxon>Pezizomycotina</taxon>
        <taxon>Sordariomycetes</taxon>
        <taxon>Sordariomycetidae</taxon>
        <taxon>Diaporthales</taxon>
        <taxon>Cytosporaceae</taxon>
        <taxon>Cytospora</taxon>
    </lineage>
</organism>
<dbReference type="GO" id="GO:0032865">
    <property type="term" value="C:ERMES complex"/>
    <property type="evidence" value="ECO:0007669"/>
    <property type="project" value="UniProtKB-UniRule"/>
</dbReference>
<reference evidence="8 9" key="1">
    <citation type="submission" date="2015-09" db="EMBL/GenBank/DDBJ databases">
        <title>Host preference determinants of Valsa canker pathogens revealed by comparative genomics.</title>
        <authorList>
            <person name="Yin Z."/>
            <person name="Huang L."/>
        </authorList>
    </citation>
    <scope>NUCLEOTIDE SEQUENCE [LARGE SCALE GENOMIC DNA]</scope>
    <source>
        <strain evidence="8 9">YSFL</strain>
    </source>
</reference>
<keyword evidence="5 6" id="KW-0472">Membrane</keyword>
<proteinExistence type="inferred from homology"/>
<evidence type="ECO:0000313" key="8">
    <source>
        <dbReference type="EMBL" id="ROV90021.1"/>
    </source>
</evidence>
<keyword evidence="3 6" id="KW-1000">Mitochondrion outer membrane</keyword>
<gene>
    <name evidence="6" type="primary">MDM10</name>
    <name evidence="8" type="ORF">VSDG_08360</name>
</gene>
<dbReference type="EMBL" id="LJZO01000053">
    <property type="protein sequence ID" value="ROV90021.1"/>
    <property type="molecule type" value="Genomic_DNA"/>
</dbReference>
<dbReference type="Pfam" id="PF12519">
    <property type="entry name" value="MDM10"/>
    <property type="match status" value="1"/>
</dbReference>
<keyword evidence="9" id="KW-1185">Reference proteome</keyword>
<dbReference type="GO" id="GO:0001401">
    <property type="term" value="C:SAM complex"/>
    <property type="evidence" value="ECO:0007669"/>
    <property type="project" value="TreeGrafter"/>
</dbReference>
<evidence type="ECO:0000256" key="4">
    <source>
        <dbReference type="ARBA" id="ARBA00023128"/>
    </source>
</evidence>
<dbReference type="InterPro" id="IPR027539">
    <property type="entry name" value="Mdm10"/>
</dbReference>
<comment type="caution">
    <text evidence="8">The sequence shown here is derived from an EMBL/GenBank/DDBJ whole genome shotgun (WGS) entry which is preliminary data.</text>
</comment>
<comment type="domain">
    <text evidence="6">Lacks alpha-helical transmembrane segments, suggesting that it resides in the membrane via beta-sheet conformations similar to those predicted for other outer membrane proteins and porin.</text>
</comment>
<sequence length="433" mass="47521">MRDFIDYLQEAFITASGGNTYDTSYSNLDLTSRSLLHFPTPSGSRITLSSFVRPRFGTSYSIGIKDGWISYLYSTRSLTDPAFTTSSDQMPLQNLLRCYKELSTRAVNHSVGHNLIYGRLYLPQNRLEALVASRVSRQVNLSLRAVSQERLRHGGTLLGLAQWDDPKGRFGVETLASSDGGVLGLRGLWNATNPASSTEVPEPAVPPEDNKERINGRFSVGGEIYYGLLNKSGGISVGGRFQTLPTHAGTPLAATVTFNLLGHMSATYAVQAGDCTLASMFGFNVYSYESEWAVGMELWRKRRPLAAGAATEEDEKEEEEAVAAAEAGIAQATFMNMERSFQAKLEWRLDGNDDTTPGETYDPTTGEKITNADEQADEHPAGVLKCRCDQHMRLGLLYESRYKSLLFSLGSDIDLKKLDAPFRGVGLAVQFSS</sequence>
<comment type="subunit">
    <text evidence="6">Component of the ER-mitochondria encounter structure (ERMES) or MDM complex, composed of MMM1, MDM10, MDM12 and MDM34. Associates with the mitochondrial outer membrane sorting assembly machinery SAM(core) complex.</text>
</comment>
<evidence type="ECO:0000256" key="6">
    <source>
        <dbReference type="HAMAP-Rule" id="MF_03102"/>
    </source>
</evidence>
<evidence type="ECO:0000256" key="1">
    <source>
        <dbReference type="ARBA" id="ARBA00022452"/>
    </source>
</evidence>
<dbReference type="OrthoDB" id="2103793at2759"/>
<dbReference type="GO" id="GO:0051654">
    <property type="term" value="P:establishment of mitochondrion localization"/>
    <property type="evidence" value="ECO:0007669"/>
    <property type="project" value="TreeGrafter"/>
</dbReference>
<keyword evidence="1 6" id="KW-1134">Transmembrane beta strand</keyword>
<dbReference type="GO" id="GO:1990456">
    <property type="term" value="P:mitochondrion-endoplasmic reticulum membrane tethering"/>
    <property type="evidence" value="ECO:0007669"/>
    <property type="project" value="UniProtKB-UniRule"/>
</dbReference>
<evidence type="ECO:0000313" key="9">
    <source>
        <dbReference type="Proteomes" id="UP000284375"/>
    </source>
</evidence>
<feature type="region of interest" description="Disordered" evidence="7">
    <location>
        <begin position="194"/>
        <end position="213"/>
    </location>
</feature>